<comment type="caution">
    <text evidence="2">The sequence shown here is derived from an EMBL/GenBank/DDBJ whole genome shotgun (WGS) entry which is preliminary data.</text>
</comment>
<dbReference type="Proteomes" id="UP001293593">
    <property type="component" value="Unassembled WGS sequence"/>
</dbReference>
<dbReference type="PANTHER" id="PTHR13408:SF6">
    <property type="entry name" value="DNA BINDING PROTEIN"/>
    <property type="match status" value="1"/>
</dbReference>
<dbReference type="AlphaFoldDB" id="A0AAE1JRJ6"/>
<evidence type="ECO:0000256" key="1">
    <source>
        <dbReference type="SAM" id="MobiDB-lite"/>
    </source>
</evidence>
<dbReference type="EMBL" id="JAWXYG010000013">
    <property type="protein sequence ID" value="KAK4256340.1"/>
    <property type="molecule type" value="Genomic_DNA"/>
</dbReference>
<feature type="compositionally biased region" description="Polar residues" evidence="1">
    <location>
        <begin position="79"/>
        <end position="88"/>
    </location>
</feature>
<dbReference type="PANTHER" id="PTHR13408">
    <property type="entry name" value="DNA-DIRECTED RNA POLYMERASE III"/>
    <property type="match status" value="1"/>
</dbReference>
<feature type="compositionally biased region" description="Basic residues" evidence="1">
    <location>
        <begin position="9"/>
        <end position="29"/>
    </location>
</feature>
<feature type="compositionally biased region" description="Basic and acidic residues" evidence="1">
    <location>
        <begin position="51"/>
        <end position="64"/>
    </location>
</feature>
<organism evidence="2 3">
    <name type="scientific">Acacia crassicarpa</name>
    <name type="common">northern wattle</name>
    <dbReference type="NCBI Taxonomy" id="499986"/>
    <lineage>
        <taxon>Eukaryota</taxon>
        <taxon>Viridiplantae</taxon>
        <taxon>Streptophyta</taxon>
        <taxon>Embryophyta</taxon>
        <taxon>Tracheophyta</taxon>
        <taxon>Spermatophyta</taxon>
        <taxon>Magnoliopsida</taxon>
        <taxon>eudicotyledons</taxon>
        <taxon>Gunneridae</taxon>
        <taxon>Pentapetalae</taxon>
        <taxon>rosids</taxon>
        <taxon>fabids</taxon>
        <taxon>Fabales</taxon>
        <taxon>Fabaceae</taxon>
        <taxon>Caesalpinioideae</taxon>
        <taxon>mimosoid clade</taxon>
        <taxon>Acacieae</taxon>
        <taxon>Acacia</taxon>
    </lineage>
</organism>
<name>A0AAE1JRJ6_9FABA</name>
<dbReference type="GO" id="GO:0003677">
    <property type="term" value="F:DNA binding"/>
    <property type="evidence" value="ECO:0007669"/>
    <property type="project" value="InterPro"/>
</dbReference>
<accession>A0AAE1JRJ6</accession>
<feature type="region of interest" description="Disordered" evidence="1">
    <location>
        <begin position="1"/>
        <end position="116"/>
    </location>
</feature>
<dbReference type="Pfam" id="PF05132">
    <property type="entry name" value="RNA_pol_Rpc4"/>
    <property type="match status" value="1"/>
</dbReference>
<gene>
    <name evidence="2" type="ORF">QN277_009220</name>
</gene>
<keyword evidence="3" id="KW-1185">Reference proteome</keyword>
<evidence type="ECO:0008006" key="4">
    <source>
        <dbReference type="Google" id="ProtNLM"/>
    </source>
</evidence>
<dbReference type="GO" id="GO:0005666">
    <property type="term" value="C:RNA polymerase III complex"/>
    <property type="evidence" value="ECO:0007669"/>
    <property type="project" value="InterPro"/>
</dbReference>
<dbReference type="GO" id="GO:0042797">
    <property type="term" value="P:tRNA transcription by RNA polymerase III"/>
    <property type="evidence" value="ECO:0007669"/>
    <property type="project" value="TreeGrafter"/>
</dbReference>
<evidence type="ECO:0000313" key="2">
    <source>
        <dbReference type="EMBL" id="KAK4256340.1"/>
    </source>
</evidence>
<evidence type="ECO:0000313" key="3">
    <source>
        <dbReference type="Proteomes" id="UP001293593"/>
    </source>
</evidence>
<protein>
    <recommendedName>
        <fullName evidence="4">DNA-directed RNA polymerase III subunit RPC4</fullName>
    </recommendedName>
</protein>
<sequence length="314" mass="34253">MERDQSSPSRRKVKFAPRAPPTRKPKPKTPKSEAGEEDDGESAQARALLRHMSENLARRNRQVETKSNVQVAFGPGASSPPSLRTYGNSKGMHRRESSSSSSKVSGSREDALTLPSAAVENQSDVCMVDATNAVISASARKMKKEYKEPWDYQSYYPTTLPLRKPYSGDPEILDEEEFGEAATNTEYDENAVNNAAELGLLDEEEKRMLLFQFPALPFVKQSASVKGKEKVGTSSEASIKGRNLEDLSGGYMGKMLVYKSGAVKLKLGENLFDVSVGSDCVCAQDVVAMDIAGKNCCVLGELNKRAVVTPDDLD</sequence>
<reference evidence="2" key="1">
    <citation type="submission" date="2023-10" db="EMBL/GenBank/DDBJ databases">
        <title>Chromosome-level genome of the transformable northern wattle, Acacia crassicarpa.</title>
        <authorList>
            <person name="Massaro I."/>
            <person name="Sinha N.R."/>
            <person name="Poethig S."/>
            <person name="Leichty A.R."/>
        </authorList>
    </citation>
    <scope>NUCLEOTIDE SEQUENCE</scope>
    <source>
        <strain evidence="2">Acra3RX</strain>
        <tissue evidence="2">Leaf</tissue>
    </source>
</reference>
<dbReference type="InterPro" id="IPR007811">
    <property type="entry name" value="RPC4"/>
</dbReference>
<proteinExistence type="predicted"/>